<protein>
    <submittedName>
        <fullName evidence="3">Amidohydrolase</fullName>
    </submittedName>
</protein>
<feature type="domain" description="Amidohydrolase-related" evidence="2">
    <location>
        <begin position="83"/>
        <end position="287"/>
    </location>
</feature>
<sequence length="291" mass="32620">MTTIFDYSITAPTEELVEGYHPYPPHLANYERVYRNSTDHGELSEYRGKPLSKFFKFLDSQGIGKICVKARDIRTTFDVIIPNEAVASLVADYPDRVVGFAGADPHRGRIAVTEFEHAIRKQGLRGLNLQLYELKLTANDRMIYPLYEKCVELDVPVNLHASINFSTKSLMRYGHPLAVDEVAVDFPDLRIICGPPGWPWVQELIGVAWRHPNVYIAIESVRPNLLLKPNSGYEPLLTYGNSVLGDKIIFGSGWPLLPLARTVQEARSLPLKPANMQGFLADNAQRAVFGA</sequence>
<dbReference type="GO" id="GO:0016787">
    <property type="term" value="F:hydrolase activity"/>
    <property type="evidence" value="ECO:0007669"/>
    <property type="project" value="UniProtKB-KW"/>
</dbReference>
<dbReference type="Pfam" id="PF04909">
    <property type="entry name" value="Amidohydro_2"/>
    <property type="match status" value="1"/>
</dbReference>
<dbReference type="PANTHER" id="PTHR21240">
    <property type="entry name" value="2-AMINO-3-CARBOXYLMUCONATE-6-SEMIALDEHYDE DECARBOXYLASE"/>
    <property type="match status" value="1"/>
</dbReference>
<dbReference type="Proteomes" id="UP000326202">
    <property type="component" value="Chromosome"/>
</dbReference>
<organism evidence="3 4">
    <name type="scientific">Hypericibacter terrae</name>
    <dbReference type="NCBI Taxonomy" id="2602015"/>
    <lineage>
        <taxon>Bacteria</taxon>
        <taxon>Pseudomonadati</taxon>
        <taxon>Pseudomonadota</taxon>
        <taxon>Alphaproteobacteria</taxon>
        <taxon>Rhodospirillales</taxon>
        <taxon>Dongiaceae</taxon>
        <taxon>Hypericibacter</taxon>
    </lineage>
</organism>
<name>A0A5J6MM47_9PROT</name>
<dbReference type="InterPro" id="IPR032465">
    <property type="entry name" value="ACMSD"/>
</dbReference>
<dbReference type="KEGG" id="htq:FRZ44_35960"/>
<evidence type="ECO:0000256" key="1">
    <source>
        <dbReference type="ARBA" id="ARBA00023239"/>
    </source>
</evidence>
<keyword evidence="1" id="KW-0456">Lyase</keyword>
<accession>A0A5J6MM47</accession>
<dbReference type="SUPFAM" id="SSF51556">
    <property type="entry name" value="Metallo-dependent hydrolases"/>
    <property type="match status" value="1"/>
</dbReference>
<dbReference type="Gene3D" id="3.20.20.140">
    <property type="entry name" value="Metal-dependent hydrolases"/>
    <property type="match status" value="1"/>
</dbReference>
<evidence type="ECO:0000313" key="4">
    <source>
        <dbReference type="Proteomes" id="UP000326202"/>
    </source>
</evidence>
<evidence type="ECO:0000259" key="2">
    <source>
        <dbReference type="Pfam" id="PF04909"/>
    </source>
</evidence>
<dbReference type="RefSeq" id="WP_225308322.1">
    <property type="nucleotide sequence ID" value="NZ_CP042906.1"/>
</dbReference>
<dbReference type="PANTHER" id="PTHR21240:SF19">
    <property type="entry name" value="CATALYTIC_ HYDROLASE"/>
    <property type="match status" value="1"/>
</dbReference>
<evidence type="ECO:0000313" key="3">
    <source>
        <dbReference type="EMBL" id="QEX18291.1"/>
    </source>
</evidence>
<keyword evidence="4" id="KW-1185">Reference proteome</keyword>
<gene>
    <name evidence="3" type="ORF">FRZ44_35960</name>
</gene>
<proteinExistence type="predicted"/>
<reference evidence="3 4" key="1">
    <citation type="submission" date="2019-08" db="EMBL/GenBank/DDBJ databases">
        <title>Hyperibacter terrae gen. nov., sp. nov. and Hyperibacter viscosus sp. nov., two new members in the family Rhodospirillaceae isolated from the rhizosphere of Hypericum perforatum.</title>
        <authorList>
            <person name="Noviana Z."/>
        </authorList>
    </citation>
    <scope>NUCLEOTIDE SEQUENCE [LARGE SCALE GENOMIC DNA]</scope>
    <source>
        <strain evidence="3 4">R5913</strain>
    </source>
</reference>
<dbReference type="AlphaFoldDB" id="A0A5J6MM47"/>
<dbReference type="InterPro" id="IPR032466">
    <property type="entry name" value="Metal_Hydrolase"/>
</dbReference>
<dbReference type="GO" id="GO:0016831">
    <property type="term" value="F:carboxy-lyase activity"/>
    <property type="evidence" value="ECO:0007669"/>
    <property type="project" value="InterPro"/>
</dbReference>
<dbReference type="EMBL" id="CP042906">
    <property type="protein sequence ID" value="QEX18291.1"/>
    <property type="molecule type" value="Genomic_DNA"/>
</dbReference>
<dbReference type="InterPro" id="IPR006680">
    <property type="entry name" value="Amidohydro-rel"/>
</dbReference>
<keyword evidence="3" id="KW-0378">Hydrolase</keyword>